<dbReference type="OrthoDB" id="1865198at2759"/>
<evidence type="ECO:0000313" key="1">
    <source>
        <dbReference type="EMBL" id="KAG5584920.1"/>
    </source>
</evidence>
<reference evidence="1 2" key="1">
    <citation type="submission" date="2020-09" db="EMBL/GenBank/DDBJ databases">
        <title>De no assembly of potato wild relative species, Solanum commersonii.</title>
        <authorList>
            <person name="Cho K."/>
        </authorList>
    </citation>
    <scope>NUCLEOTIDE SEQUENCE [LARGE SCALE GENOMIC DNA]</scope>
    <source>
        <strain evidence="1">LZ3.2</strain>
        <tissue evidence="1">Leaf</tissue>
    </source>
</reference>
<organism evidence="1 2">
    <name type="scientific">Solanum commersonii</name>
    <name type="common">Commerson's wild potato</name>
    <name type="synonym">Commerson's nightshade</name>
    <dbReference type="NCBI Taxonomy" id="4109"/>
    <lineage>
        <taxon>Eukaryota</taxon>
        <taxon>Viridiplantae</taxon>
        <taxon>Streptophyta</taxon>
        <taxon>Embryophyta</taxon>
        <taxon>Tracheophyta</taxon>
        <taxon>Spermatophyta</taxon>
        <taxon>Magnoliopsida</taxon>
        <taxon>eudicotyledons</taxon>
        <taxon>Gunneridae</taxon>
        <taxon>Pentapetalae</taxon>
        <taxon>asterids</taxon>
        <taxon>lamiids</taxon>
        <taxon>Solanales</taxon>
        <taxon>Solanaceae</taxon>
        <taxon>Solanoideae</taxon>
        <taxon>Solaneae</taxon>
        <taxon>Solanum</taxon>
    </lineage>
</organism>
<name>A0A9J5XDF5_SOLCO</name>
<accession>A0A9J5XDF5</accession>
<protein>
    <submittedName>
        <fullName evidence="1">Uncharacterized protein</fullName>
    </submittedName>
</protein>
<proteinExistence type="predicted"/>
<dbReference type="Proteomes" id="UP000824120">
    <property type="component" value="Chromosome 9"/>
</dbReference>
<dbReference type="AlphaFoldDB" id="A0A9J5XDF5"/>
<dbReference type="EMBL" id="JACXVP010000009">
    <property type="protein sequence ID" value="KAG5584920.1"/>
    <property type="molecule type" value="Genomic_DNA"/>
</dbReference>
<keyword evidence="2" id="KW-1185">Reference proteome</keyword>
<sequence>MHFEQDRVQRKDHVDNLIVVLNKLAAIDPNSIYHFDGRQQSINGVNDANKVLRLPRWTKQEINILL</sequence>
<comment type="caution">
    <text evidence="1">The sequence shown here is derived from an EMBL/GenBank/DDBJ whole genome shotgun (WGS) entry which is preliminary data.</text>
</comment>
<gene>
    <name evidence="1" type="ORF">H5410_045354</name>
</gene>
<evidence type="ECO:0000313" key="2">
    <source>
        <dbReference type="Proteomes" id="UP000824120"/>
    </source>
</evidence>